<keyword evidence="4 6" id="KW-1133">Transmembrane helix</keyword>
<dbReference type="GeneID" id="85228661"/>
<evidence type="ECO:0000256" key="2">
    <source>
        <dbReference type="ARBA" id="ARBA00022475"/>
    </source>
</evidence>
<keyword evidence="8" id="KW-1185">Reference proteome</keyword>
<evidence type="ECO:0000313" key="7">
    <source>
        <dbReference type="EMBL" id="WOF15318.1"/>
    </source>
</evidence>
<gene>
    <name evidence="7" type="ORF">F1737_00790</name>
</gene>
<comment type="subcellular location">
    <subcellularLocation>
        <location evidence="1">Membrane</location>
        <topology evidence="1">Multi-pass membrane protein</topology>
    </subcellularLocation>
</comment>
<dbReference type="EMBL" id="CP043875">
    <property type="protein sequence ID" value="WOF15318.1"/>
    <property type="molecule type" value="Genomic_DNA"/>
</dbReference>
<dbReference type="RefSeq" id="WP_317136886.1">
    <property type="nucleotide sequence ID" value="NZ_CP043875.1"/>
</dbReference>
<organism evidence="7 8">
    <name type="scientific">Methanochimaera problematica</name>
    <dbReference type="NCBI Taxonomy" id="2609417"/>
    <lineage>
        <taxon>Archaea</taxon>
        <taxon>Methanobacteriati</taxon>
        <taxon>Methanobacteriota</taxon>
        <taxon>Stenosarchaea group</taxon>
        <taxon>Methanomicrobia</taxon>
        <taxon>Methanomicrobiales</taxon>
        <taxon>Methanomicrobiaceae</taxon>
        <taxon>Methanochimaera</taxon>
    </lineage>
</organism>
<feature type="transmembrane region" description="Helical" evidence="6">
    <location>
        <begin position="80"/>
        <end position="101"/>
    </location>
</feature>
<evidence type="ECO:0000256" key="3">
    <source>
        <dbReference type="ARBA" id="ARBA00022692"/>
    </source>
</evidence>
<feature type="transmembrane region" description="Helical" evidence="6">
    <location>
        <begin position="163"/>
        <end position="185"/>
    </location>
</feature>
<evidence type="ECO:0000256" key="1">
    <source>
        <dbReference type="ARBA" id="ARBA00004141"/>
    </source>
</evidence>
<evidence type="ECO:0000256" key="5">
    <source>
        <dbReference type="ARBA" id="ARBA00023136"/>
    </source>
</evidence>
<keyword evidence="2" id="KW-1003">Cell membrane</keyword>
<evidence type="ECO:0000256" key="4">
    <source>
        <dbReference type="ARBA" id="ARBA00022989"/>
    </source>
</evidence>
<accession>A0AA97FBQ6</accession>
<dbReference type="AlphaFoldDB" id="A0AA97FBQ6"/>
<evidence type="ECO:0000313" key="8">
    <source>
        <dbReference type="Proteomes" id="UP001301797"/>
    </source>
</evidence>
<dbReference type="Pfam" id="PF02361">
    <property type="entry name" value="CbiQ"/>
    <property type="match status" value="1"/>
</dbReference>
<keyword evidence="5 6" id="KW-0472">Membrane</keyword>
<keyword evidence="3 6" id="KW-0812">Transmembrane</keyword>
<dbReference type="InterPro" id="IPR003339">
    <property type="entry name" value="ABC/ECF_trnsptr_transmembrane"/>
</dbReference>
<proteinExistence type="predicted"/>
<name>A0AA97FBQ6_9EURY</name>
<protein>
    <submittedName>
        <fullName evidence="7">Energy-coupling factor transporter transmembrane protein EcfT</fullName>
    </submittedName>
</protein>
<dbReference type="GO" id="GO:0005886">
    <property type="term" value="C:plasma membrane"/>
    <property type="evidence" value="ECO:0007669"/>
    <property type="project" value="UniProtKB-ARBA"/>
</dbReference>
<dbReference type="KEGG" id="mefw:F1737_00790"/>
<reference evidence="7 8" key="1">
    <citation type="submission" date="2019-09" db="EMBL/GenBank/DDBJ databases">
        <title>The complete genome of Methanoplanus sp. FWC-SCC4.</title>
        <authorList>
            <person name="Chen S.-C."/>
            <person name="Zhou Y.-Z."/>
            <person name="Lai M.-C."/>
        </authorList>
    </citation>
    <scope>NUCLEOTIDE SEQUENCE [LARGE SCALE GENOMIC DNA]</scope>
    <source>
        <strain evidence="7 8">FWC-SCC4</strain>
    </source>
</reference>
<evidence type="ECO:0000256" key="6">
    <source>
        <dbReference type="SAM" id="Phobius"/>
    </source>
</evidence>
<sequence length="270" mass="30559">MFFKKPGEKNKKMKKGICYIQKDSPVHRLDPRTKLLILILLSVSVLIDANLLRTLLLFGVVLFAAYISGLFSKWAGALRYILPFMIFIVVIDAFFCSFHSGTEFFSADFWIFHPRVTEGSVNFAASMGVRLLAIGGFSFLFIMTTSYSDFVKSLQAMKIPRMLSFSLGFALKSITSLSGDLHAIMDAQRSRGLEFDRDSIIKNSDKMFSLFVPMTVSVMNRSSNVCDAMQCRGYGSCREPTVHNPPVYGKNDFIAVFFVLIYIIFIHFFL</sequence>
<dbReference type="InterPro" id="IPR051611">
    <property type="entry name" value="ECF_transporter_component"/>
</dbReference>
<dbReference type="PANTHER" id="PTHR34857:SF2">
    <property type="entry name" value="SLL0384 PROTEIN"/>
    <property type="match status" value="1"/>
</dbReference>
<dbReference type="Proteomes" id="UP001301797">
    <property type="component" value="Chromosome"/>
</dbReference>
<feature type="transmembrane region" description="Helical" evidence="6">
    <location>
        <begin position="35"/>
        <end position="68"/>
    </location>
</feature>
<feature type="transmembrane region" description="Helical" evidence="6">
    <location>
        <begin position="253"/>
        <end position="269"/>
    </location>
</feature>
<dbReference type="PANTHER" id="PTHR34857">
    <property type="entry name" value="SLL0384 PROTEIN"/>
    <property type="match status" value="1"/>
</dbReference>
<dbReference type="CDD" id="cd16914">
    <property type="entry name" value="EcfT"/>
    <property type="match status" value="1"/>
</dbReference>
<feature type="transmembrane region" description="Helical" evidence="6">
    <location>
        <begin position="121"/>
        <end position="142"/>
    </location>
</feature>